<dbReference type="InterPro" id="IPR045341">
    <property type="entry name" value="DUF6532"/>
</dbReference>
<evidence type="ECO:0000313" key="4">
    <source>
        <dbReference type="Proteomes" id="UP000799118"/>
    </source>
</evidence>
<accession>A0A6A4GNR7</accession>
<evidence type="ECO:0000259" key="2">
    <source>
        <dbReference type="Pfam" id="PF20149"/>
    </source>
</evidence>
<evidence type="ECO:0000256" key="1">
    <source>
        <dbReference type="SAM" id="MobiDB-lite"/>
    </source>
</evidence>
<gene>
    <name evidence="3" type="ORF">BT96DRAFT_948373</name>
</gene>
<sequence>MQLITQFGMLQNIKNVRRRAHLKNPLQTKPKHPSSQQFSLVVKKNIIKVVPVSSDDDSEEEPLQVRKNQSNNSRFKDMEVDSQYVPPRRQQNSSPEQDMDHVPGRLRNSSPKTQSLPPGTDIDDASSLFNDNLTDEEDEEDLLRNMIKEPKKFAKEPVATAPCVWSPETEYEPPSSSAMQEVLGKAVTTSIGLFLIQDVYPDVAVQESMLQNALVSVATEVGLDEMAEQLCAPDERKWRKPLADYVFNRVVHVHLDVKKHVESIILDTRPPPEFDEMVVPATDVPATEAAEVAEKPLIITKLVKIHHWSCGVGCTSTLHSMFTGPTSPGQTFLSAFSSLLDEEKYPDLEPEVPMSMLAFAATAVHFCLSKWATGSLHPGEFKGSKARSEYYKNMELLQRMQKDDMLQYHDLMSNMLTQAI</sequence>
<feature type="domain" description="DUF6532" evidence="2">
    <location>
        <begin position="320"/>
        <end position="400"/>
    </location>
</feature>
<name>A0A6A4GNR7_9AGAR</name>
<dbReference type="Proteomes" id="UP000799118">
    <property type="component" value="Unassembled WGS sequence"/>
</dbReference>
<protein>
    <recommendedName>
        <fullName evidence="2">DUF6532 domain-containing protein</fullName>
    </recommendedName>
</protein>
<dbReference type="Pfam" id="PF20149">
    <property type="entry name" value="DUF6532"/>
    <property type="match status" value="1"/>
</dbReference>
<dbReference type="OrthoDB" id="3225557at2759"/>
<feature type="compositionally biased region" description="Polar residues" evidence="1">
    <location>
        <begin position="107"/>
        <end position="117"/>
    </location>
</feature>
<proteinExistence type="predicted"/>
<evidence type="ECO:0000313" key="3">
    <source>
        <dbReference type="EMBL" id="KAE9387411.1"/>
    </source>
</evidence>
<feature type="region of interest" description="Disordered" evidence="1">
    <location>
        <begin position="52"/>
        <end position="129"/>
    </location>
</feature>
<dbReference type="AlphaFoldDB" id="A0A6A4GNR7"/>
<organism evidence="3 4">
    <name type="scientific">Gymnopus androsaceus JB14</name>
    <dbReference type="NCBI Taxonomy" id="1447944"/>
    <lineage>
        <taxon>Eukaryota</taxon>
        <taxon>Fungi</taxon>
        <taxon>Dikarya</taxon>
        <taxon>Basidiomycota</taxon>
        <taxon>Agaricomycotina</taxon>
        <taxon>Agaricomycetes</taxon>
        <taxon>Agaricomycetidae</taxon>
        <taxon>Agaricales</taxon>
        <taxon>Marasmiineae</taxon>
        <taxon>Omphalotaceae</taxon>
        <taxon>Gymnopus</taxon>
    </lineage>
</organism>
<dbReference type="EMBL" id="ML769802">
    <property type="protein sequence ID" value="KAE9387411.1"/>
    <property type="molecule type" value="Genomic_DNA"/>
</dbReference>
<reference evidence="3" key="1">
    <citation type="journal article" date="2019" name="Environ. Microbiol.">
        <title>Fungal ecological strategies reflected in gene transcription - a case study of two litter decomposers.</title>
        <authorList>
            <person name="Barbi F."/>
            <person name="Kohler A."/>
            <person name="Barry K."/>
            <person name="Baskaran P."/>
            <person name="Daum C."/>
            <person name="Fauchery L."/>
            <person name="Ihrmark K."/>
            <person name="Kuo A."/>
            <person name="LaButti K."/>
            <person name="Lipzen A."/>
            <person name="Morin E."/>
            <person name="Grigoriev I.V."/>
            <person name="Henrissat B."/>
            <person name="Lindahl B."/>
            <person name="Martin F."/>
        </authorList>
    </citation>
    <scope>NUCLEOTIDE SEQUENCE</scope>
    <source>
        <strain evidence="3">JB14</strain>
    </source>
</reference>
<keyword evidence="4" id="KW-1185">Reference proteome</keyword>